<proteinExistence type="predicted"/>
<name>A0A937G210_9BACT</name>
<dbReference type="InterPro" id="IPR029057">
    <property type="entry name" value="PRTase-like"/>
</dbReference>
<accession>A0A937G210</accession>
<dbReference type="Gene3D" id="3.40.50.2020">
    <property type="match status" value="1"/>
</dbReference>
<dbReference type="RefSeq" id="WP_202858287.1">
    <property type="nucleotide sequence ID" value="NZ_JAEUGD010000065.1"/>
</dbReference>
<dbReference type="Proteomes" id="UP000614216">
    <property type="component" value="Unassembled WGS sequence"/>
</dbReference>
<dbReference type="SUPFAM" id="SSF53271">
    <property type="entry name" value="PRTase-like"/>
    <property type="match status" value="1"/>
</dbReference>
<organism evidence="1 2">
    <name type="scientific">Fulvivirga marina</name>
    <dbReference type="NCBI Taxonomy" id="2494733"/>
    <lineage>
        <taxon>Bacteria</taxon>
        <taxon>Pseudomonadati</taxon>
        <taxon>Bacteroidota</taxon>
        <taxon>Cytophagia</taxon>
        <taxon>Cytophagales</taxon>
        <taxon>Fulvivirgaceae</taxon>
        <taxon>Fulvivirga</taxon>
    </lineage>
</organism>
<evidence type="ECO:0008006" key="3">
    <source>
        <dbReference type="Google" id="ProtNLM"/>
    </source>
</evidence>
<protein>
    <recommendedName>
        <fullName evidence="3">Phosphoribosyltransferase domain-containing protein</fullName>
    </recommendedName>
</protein>
<gene>
    <name evidence="1" type="ORF">JMN32_20710</name>
</gene>
<dbReference type="AlphaFoldDB" id="A0A937G210"/>
<evidence type="ECO:0000313" key="2">
    <source>
        <dbReference type="Proteomes" id="UP000614216"/>
    </source>
</evidence>
<reference evidence="1" key="1">
    <citation type="submission" date="2021-01" db="EMBL/GenBank/DDBJ databases">
        <title>Fulvivirga kasyanovii gen. nov., sp nov., a novel member of the phylum Bacteroidetes isolated from seawater in a mussel farm.</title>
        <authorList>
            <person name="Zhao L.-H."/>
            <person name="Wang Z.-J."/>
        </authorList>
    </citation>
    <scope>NUCLEOTIDE SEQUENCE</scope>
    <source>
        <strain evidence="1">29W222</strain>
    </source>
</reference>
<comment type="caution">
    <text evidence="1">The sequence shown here is derived from an EMBL/GenBank/DDBJ whole genome shotgun (WGS) entry which is preliminary data.</text>
</comment>
<dbReference type="EMBL" id="JAEUGD010000065">
    <property type="protein sequence ID" value="MBL6448746.1"/>
    <property type="molecule type" value="Genomic_DNA"/>
</dbReference>
<evidence type="ECO:0000313" key="1">
    <source>
        <dbReference type="EMBL" id="MBL6448746.1"/>
    </source>
</evidence>
<sequence length="85" mass="9699">MPHYTNKSIAPRIIIKFRNRQEATQRLVIALEKYTAQSVLVLGVPHGEVVTAYYIAKHLKAELSFVITCELNYLFDPQTGFWSCG</sequence>
<keyword evidence="2" id="KW-1185">Reference proteome</keyword>